<keyword evidence="3" id="KW-1185">Reference proteome</keyword>
<protein>
    <submittedName>
        <fullName evidence="2">Uncharacterized protein</fullName>
    </submittedName>
</protein>
<feature type="transmembrane region" description="Helical" evidence="1">
    <location>
        <begin position="20"/>
        <end position="53"/>
    </location>
</feature>
<dbReference type="EMBL" id="OBEB01000001">
    <property type="protein sequence ID" value="SNY43815.1"/>
    <property type="molecule type" value="Genomic_DNA"/>
</dbReference>
<accession>A0A285I729</accession>
<keyword evidence="1" id="KW-1133">Transmembrane helix</keyword>
<keyword evidence="1" id="KW-0472">Membrane</keyword>
<evidence type="ECO:0000256" key="1">
    <source>
        <dbReference type="SAM" id="Phobius"/>
    </source>
</evidence>
<reference evidence="3" key="1">
    <citation type="submission" date="2017-09" db="EMBL/GenBank/DDBJ databases">
        <authorList>
            <person name="Varghese N."/>
            <person name="Submissions S."/>
        </authorList>
    </citation>
    <scope>NUCLEOTIDE SEQUENCE [LARGE SCALE GENOMIC DNA]</scope>
    <source>
        <strain evidence="3">CGMCC 1.12461</strain>
    </source>
</reference>
<name>A0A285I729_9GAMM</name>
<evidence type="ECO:0000313" key="2">
    <source>
        <dbReference type="EMBL" id="SNY43815.1"/>
    </source>
</evidence>
<sequence length="84" mass="9892">MFIEQEQQIKKLLDAKFFSIAFWSALKISVAVFLIIYFDFGLYVVIGYIIYALESSIHSKHINDQQIDLQLNIIHRKLDELSKK</sequence>
<keyword evidence="1" id="KW-0812">Transmembrane</keyword>
<organism evidence="2 3">
    <name type="scientific">Arsukibacterium tuosuense</name>
    <dbReference type="NCBI Taxonomy" id="1323745"/>
    <lineage>
        <taxon>Bacteria</taxon>
        <taxon>Pseudomonadati</taxon>
        <taxon>Pseudomonadota</taxon>
        <taxon>Gammaproteobacteria</taxon>
        <taxon>Chromatiales</taxon>
        <taxon>Chromatiaceae</taxon>
        <taxon>Arsukibacterium</taxon>
    </lineage>
</organism>
<proteinExistence type="predicted"/>
<evidence type="ECO:0000313" key="3">
    <source>
        <dbReference type="Proteomes" id="UP000219353"/>
    </source>
</evidence>
<dbReference type="Proteomes" id="UP000219353">
    <property type="component" value="Unassembled WGS sequence"/>
</dbReference>
<gene>
    <name evidence="2" type="ORF">SAMN06297280_0652</name>
</gene>
<dbReference type="AlphaFoldDB" id="A0A285I729"/>